<accession>C1FET4</accession>
<feature type="compositionally biased region" description="Basic and acidic residues" evidence="1">
    <location>
        <begin position="574"/>
        <end position="586"/>
    </location>
</feature>
<feature type="region of interest" description="Disordered" evidence="1">
    <location>
        <begin position="574"/>
        <end position="619"/>
    </location>
</feature>
<dbReference type="PROSITE" id="PS50096">
    <property type="entry name" value="IQ"/>
    <property type="match status" value="1"/>
</dbReference>
<name>C1FET4_MICCC</name>
<organism evidence="2 3">
    <name type="scientific">Micromonas commoda (strain RCC299 / NOUM17 / CCMP2709)</name>
    <name type="common">Picoplanktonic green alga</name>
    <dbReference type="NCBI Taxonomy" id="296587"/>
    <lineage>
        <taxon>Eukaryota</taxon>
        <taxon>Viridiplantae</taxon>
        <taxon>Chlorophyta</taxon>
        <taxon>Mamiellophyceae</taxon>
        <taxon>Mamiellales</taxon>
        <taxon>Mamiellaceae</taxon>
        <taxon>Micromonas</taxon>
    </lineage>
</organism>
<evidence type="ECO:0000256" key="1">
    <source>
        <dbReference type="SAM" id="MobiDB-lite"/>
    </source>
</evidence>
<protein>
    <submittedName>
        <fullName evidence="2">Uncharacterized protein</fullName>
    </submittedName>
</protein>
<feature type="region of interest" description="Disordered" evidence="1">
    <location>
        <begin position="252"/>
        <end position="274"/>
    </location>
</feature>
<dbReference type="eggNOG" id="ENOG502QTZ1">
    <property type="taxonomic scope" value="Eukaryota"/>
</dbReference>
<sequence>MGGISRERVIEAGKNEGLWPVEDTQAWRDAAHAFAKDHEGKVRRMSGAIPRFHYTPTSGKALVDLLIQAHLGDAGDQLTRMSKRNAGRFDVMSVEFRKRRSRSRALVNVGEFCQGTTREGVSCRNPGKYDGFCWLHAPKCVFYEVSGEISKRCAFRAVDDILCSNHAHHRDDLREGAAMCIQRRIRGILTRKRVTNTASPNKLCNSPGGSGEPISPASITTPPSRRTCKGETRTGEDCRLLAMKGTNYCRHHQDQGTGVAGAKTDQEEESRHVVSTLPFESAATRSTCRGKSRITGLNCGRHPGKKSAYCHLHQDQDPCYQTEKLADKFTQIRTVDKQKDALDILPDVDEYAVATYMLMRKSNNRASKLVSTLGLGKEKMRRVDLTIYPSGVIFLYPDGRDNDEGKYLGKLKMENINVEIKKIPSKAPDDRRRTLRFKYSGKTGAALNDFVEVNEDTAKEIKVIIDALKEPEPNVEWARELAEKSHRKEPPYRRWLDQIKHMHDNDPESDLRAILYERNGQLDNELENGFVEELDEDGKTAIFWWGTSRNKRTGRKIGNEEQKRKFCEEMRKLLGKEPTDDGDQRLTSEPPALMSGTSPSGNSPSHAPQSDLPSEGHIILKPSHPDWLKNLFEECDKEAKDMSGEQQGDPEYQRKLTDLLFEKLFSKRERLISPLNKFHINGEYYWDEGCKDFPIGHDLVPFSKALEMIFPDHYVPAKGFKDKLREGKYVHSEKRRPAWSLQVKNDSWEKLRNQTKGVLFQAFKKTFDVVPEFVNDRDMSDSEFRVDMYGNVVAKPGAAENFSVCCTEYDHVLPWSRGGTSKSANIEVISWIANQRKLDSFLHGTEYVQGWNQLGNRPLNIGLSVDQFISLWVDVREKIKQMTKKSNRDVRLADIRSHKLGKTLVEGILFKTCAMENSWTLFRDILAGGITNANGEFEQIIKRQNGEPERPTGELLRRLLERFPNKFSSKEAKKEAREIMEAQASMSENPTDKVKRIARMLAEAKMEAQAEMRREAVFMSST</sequence>
<evidence type="ECO:0000313" key="2">
    <source>
        <dbReference type="EMBL" id="ACO68628.1"/>
    </source>
</evidence>
<dbReference type="Proteomes" id="UP000002009">
    <property type="component" value="Chromosome 1"/>
</dbReference>
<dbReference type="AlphaFoldDB" id="C1FET4"/>
<feature type="compositionally biased region" description="Polar residues" evidence="1">
    <location>
        <begin position="595"/>
        <end position="612"/>
    </location>
</feature>
<dbReference type="InParanoid" id="C1FET4"/>
<reference evidence="2 3" key="1">
    <citation type="journal article" date="2009" name="Science">
        <title>Green evolution and dynamic adaptations revealed by genomes of the marine picoeukaryotes Micromonas.</title>
        <authorList>
            <person name="Worden A.Z."/>
            <person name="Lee J.H."/>
            <person name="Mock T."/>
            <person name="Rouze P."/>
            <person name="Simmons M.P."/>
            <person name="Aerts A.L."/>
            <person name="Allen A.E."/>
            <person name="Cuvelier M.L."/>
            <person name="Derelle E."/>
            <person name="Everett M.V."/>
            <person name="Foulon E."/>
            <person name="Grimwood J."/>
            <person name="Gundlach H."/>
            <person name="Henrissat B."/>
            <person name="Napoli C."/>
            <person name="McDonald S.M."/>
            <person name="Parker M.S."/>
            <person name="Rombauts S."/>
            <person name="Salamov A."/>
            <person name="Von Dassow P."/>
            <person name="Badger J.H."/>
            <person name="Coutinho P.M."/>
            <person name="Demir E."/>
            <person name="Dubchak I."/>
            <person name="Gentemann C."/>
            <person name="Eikrem W."/>
            <person name="Gready J.E."/>
            <person name="John U."/>
            <person name="Lanier W."/>
            <person name="Lindquist E.A."/>
            <person name="Lucas S."/>
            <person name="Mayer K.F."/>
            <person name="Moreau H."/>
            <person name="Not F."/>
            <person name="Otillar R."/>
            <person name="Panaud O."/>
            <person name="Pangilinan J."/>
            <person name="Paulsen I."/>
            <person name="Piegu B."/>
            <person name="Poliakov A."/>
            <person name="Robbens S."/>
            <person name="Schmutz J."/>
            <person name="Toulza E."/>
            <person name="Wyss T."/>
            <person name="Zelensky A."/>
            <person name="Zhou K."/>
            <person name="Armbrust E.V."/>
            <person name="Bhattacharya D."/>
            <person name="Goodenough U.W."/>
            <person name="Van de Peer Y."/>
            <person name="Grigoriev I.V."/>
        </authorList>
    </citation>
    <scope>NUCLEOTIDE SEQUENCE [LARGE SCALE GENOMIC DNA]</scope>
    <source>
        <strain evidence="3">RCC299 / NOUM17</strain>
    </source>
</reference>
<evidence type="ECO:0000313" key="3">
    <source>
        <dbReference type="Proteomes" id="UP000002009"/>
    </source>
</evidence>
<dbReference type="RefSeq" id="XP_002507370.1">
    <property type="nucleotide sequence ID" value="XM_002507324.1"/>
</dbReference>
<dbReference type="EMBL" id="CP001574">
    <property type="protein sequence ID" value="ACO68628.1"/>
    <property type="molecule type" value="Genomic_DNA"/>
</dbReference>
<dbReference type="OrthoDB" id="1883054at2759"/>
<feature type="region of interest" description="Disordered" evidence="1">
    <location>
        <begin position="199"/>
        <end position="231"/>
    </location>
</feature>
<gene>
    <name evidence="2" type="ORF">MICPUN_55561</name>
</gene>
<feature type="compositionally biased region" description="Low complexity" evidence="1">
    <location>
        <begin position="213"/>
        <end position="225"/>
    </location>
</feature>
<dbReference type="GeneID" id="8250295"/>
<keyword evidence="3" id="KW-1185">Reference proteome</keyword>
<dbReference type="KEGG" id="mis:MICPUN_55561"/>
<proteinExistence type="predicted"/>